<dbReference type="OrthoDB" id="712512at2"/>
<sequence>MLTEKKLKALGFERFEWSEDGIVICDHKLKKGGVTIEITNLTTVEITTQGQYVPLPLDSEEKLEQLINLLS</sequence>
<dbReference type="EMBL" id="FXAU01000003">
    <property type="protein sequence ID" value="SMG31728.1"/>
    <property type="molecule type" value="Genomic_DNA"/>
</dbReference>
<keyword evidence="2" id="KW-1185">Reference proteome</keyword>
<organism evidence="1 2">
    <name type="scientific">Sphingobacterium psychroaquaticum</name>
    <dbReference type="NCBI Taxonomy" id="561061"/>
    <lineage>
        <taxon>Bacteria</taxon>
        <taxon>Pseudomonadati</taxon>
        <taxon>Bacteroidota</taxon>
        <taxon>Sphingobacteriia</taxon>
        <taxon>Sphingobacteriales</taxon>
        <taxon>Sphingobacteriaceae</taxon>
        <taxon>Sphingobacterium</taxon>
    </lineage>
</organism>
<accession>A0A1X7JV90</accession>
<protein>
    <submittedName>
        <fullName evidence="1">Uncharacterized protein</fullName>
    </submittedName>
</protein>
<gene>
    <name evidence="1" type="ORF">SAMN05660862_2215</name>
</gene>
<reference evidence="1 2" key="1">
    <citation type="submission" date="2017-04" db="EMBL/GenBank/DDBJ databases">
        <authorList>
            <person name="Afonso C.L."/>
            <person name="Miller P.J."/>
            <person name="Scott M.A."/>
            <person name="Spackman E."/>
            <person name="Goraichik I."/>
            <person name="Dimitrov K.M."/>
            <person name="Suarez D.L."/>
            <person name="Swayne D.E."/>
        </authorList>
    </citation>
    <scope>NUCLEOTIDE SEQUENCE [LARGE SCALE GENOMIC DNA]</scope>
    <source>
        <strain evidence="1 2">DSM 22418</strain>
    </source>
</reference>
<dbReference type="Proteomes" id="UP000192980">
    <property type="component" value="Unassembled WGS sequence"/>
</dbReference>
<dbReference type="AlphaFoldDB" id="A0A1X7JV90"/>
<proteinExistence type="predicted"/>
<name>A0A1X7JV90_9SPHI</name>
<evidence type="ECO:0000313" key="2">
    <source>
        <dbReference type="Proteomes" id="UP000192980"/>
    </source>
</evidence>
<dbReference type="STRING" id="561061.SAMN05660862_2215"/>
<dbReference type="RefSeq" id="WP_085472935.1">
    <property type="nucleotide sequence ID" value="NZ_FXAU01000003.1"/>
</dbReference>
<evidence type="ECO:0000313" key="1">
    <source>
        <dbReference type="EMBL" id="SMG31728.1"/>
    </source>
</evidence>